<organism evidence="1 2">
    <name type="scientific">Amblyomma americanum</name>
    <name type="common">Lone star tick</name>
    <dbReference type="NCBI Taxonomy" id="6943"/>
    <lineage>
        <taxon>Eukaryota</taxon>
        <taxon>Metazoa</taxon>
        <taxon>Ecdysozoa</taxon>
        <taxon>Arthropoda</taxon>
        <taxon>Chelicerata</taxon>
        <taxon>Arachnida</taxon>
        <taxon>Acari</taxon>
        <taxon>Parasitiformes</taxon>
        <taxon>Ixodida</taxon>
        <taxon>Ixodoidea</taxon>
        <taxon>Ixodidae</taxon>
        <taxon>Amblyomminae</taxon>
        <taxon>Amblyomma</taxon>
    </lineage>
</organism>
<dbReference type="EMBL" id="JARKHS020014182">
    <property type="protein sequence ID" value="KAK8775399.1"/>
    <property type="molecule type" value="Genomic_DNA"/>
</dbReference>
<sequence length="102" mass="10719">MSSMAQVTKMVAAGSFLIAGKQAPLTQIAAPVVYVTVLRLPPTVTDDALAAALGAYGKVGMVSEPVFKSRGYVQNRCRTRCSGRRRTSSPSWATVPCSSIVA</sequence>
<proteinExistence type="predicted"/>
<reference evidence="1 2" key="1">
    <citation type="journal article" date="2023" name="Arcadia Sci">
        <title>De novo assembly of a long-read Amblyomma americanum tick genome.</title>
        <authorList>
            <person name="Chou S."/>
            <person name="Poskanzer K.E."/>
            <person name="Rollins M."/>
            <person name="Thuy-Boun P.S."/>
        </authorList>
    </citation>
    <scope>NUCLEOTIDE SEQUENCE [LARGE SCALE GENOMIC DNA]</scope>
    <source>
        <strain evidence="1">F_SG_1</strain>
        <tissue evidence="1">Salivary glands</tissue>
    </source>
</reference>
<dbReference type="Proteomes" id="UP001321473">
    <property type="component" value="Unassembled WGS sequence"/>
</dbReference>
<gene>
    <name evidence="1" type="ORF">V5799_031255</name>
</gene>
<evidence type="ECO:0000313" key="1">
    <source>
        <dbReference type="EMBL" id="KAK8775399.1"/>
    </source>
</evidence>
<accession>A0AAQ4EKS6</accession>
<dbReference type="AlphaFoldDB" id="A0AAQ4EKS6"/>
<name>A0AAQ4EKS6_AMBAM</name>
<comment type="caution">
    <text evidence="1">The sequence shown here is derived from an EMBL/GenBank/DDBJ whole genome shotgun (WGS) entry which is preliminary data.</text>
</comment>
<evidence type="ECO:0000313" key="2">
    <source>
        <dbReference type="Proteomes" id="UP001321473"/>
    </source>
</evidence>
<protein>
    <recommendedName>
        <fullName evidence="3">RRM domain-containing protein</fullName>
    </recommendedName>
</protein>
<evidence type="ECO:0008006" key="3">
    <source>
        <dbReference type="Google" id="ProtNLM"/>
    </source>
</evidence>
<keyword evidence="2" id="KW-1185">Reference proteome</keyword>